<proteinExistence type="predicted"/>
<keyword evidence="3" id="KW-0677">Repeat</keyword>
<evidence type="ECO:0000256" key="6">
    <source>
        <dbReference type="SAM" id="SignalP"/>
    </source>
</evidence>
<evidence type="ECO:0000313" key="9">
    <source>
        <dbReference type="Proteomes" id="UP000571084"/>
    </source>
</evidence>
<feature type="chain" id="PRO_5032320013" description="Osmotically-inducible protein Y" evidence="6">
    <location>
        <begin position="25"/>
        <end position="104"/>
    </location>
</feature>
<dbReference type="Proteomes" id="UP000571084">
    <property type="component" value="Unassembled WGS sequence"/>
</dbReference>
<keyword evidence="2 6" id="KW-0732">Signal</keyword>
<dbReference type="PANTHER" id="PTHR34606:SF16">
    <property type="entry name" value="BON DOMAIN-CONTAINING PROTEIN"/>
    <property type="match status" value="1"/>
</dbReference>
<sequence>MTSITKRFAGFFFALFMLSLAGCASTATHEGTGAYVDDAVITTKVKAAIFNEPTLKSAEINVETFKGVVQLSGFVAARQDAAIAGNVAAGVKGVQSVKNDIRLK</sequence>
<feature type="domain" description="BON" evidence="7">
    <location>
        <begin position="37"/>
        <end position="104"/>
    </location>
</feature>
<name>A0A840RVX1_9BURK</name>
<organism evidence="8 9">
    <name type="scientific">Glaciimonas immobilis</name>
    <dbReference type="NCBI Taxonomy" id="728004"/>
    <lineage>
        <taxon>Bacteria</taxon>
        <taxon>Pseudomonadati</taxon>
        <taxon>Pseudomonadota</taxon>
        <taxon>Betaproteobacteria</taxon>
        <taxon>Burkholderiales</taxon>
        <taxon>Oxalobacteraceae</taxon>
        <taxon>Glaciimonas</taxon>
    </lineage>
</organism>
<dbReference type="GO" id="GO:0042597">
    <property type="term" value="C:periplasmic space"/>
    <property type="evidence" value="ECO:0007669"/>
    <property type="project" value="UniProtKB-SubCell"/>
</dbReference>
<evidence type="ECO:0000256" key="4">
    <source>
        <dbReference type="ARBA" id="ARBA00022764"/>
    </source>
</evidence>
<evidence type="ECO:0000256" key="1">
    <source>
        <dbReference type="ARBA" id="ARBA00004418"/>
    </source>
</evidence>
<dbReference type="InterPro" id="IPR051686">
    <property type="entry name" value="Lipoprotein_DolP"/>
</dbReference>
<gene>
    <name evidence="8" type="ORF">HNR39_003601</name>
</gene>
<dbReference type="PROSITE" id="PS50914">
    <property type="entry name" value="BON"/>
    <property type="match status" value="1"/>
</dbReference>
<dbReference type="SMART" id="SM00749">
    <property type="entry name" value="BON"/>
    <property type="match status" value="1"/>
</dbReference>
<protein>
    <recommendedName>
        <fullName evidence="5">Osmotically-inducible protein Y</fullName>
    </recommendedName>
</protein>
<dbReference type="InterPro" id="IPR007055">
    <property type="entry name" value="BON_dom"/>
</dbReference>
<reference evidence="8 9" key="1">
    <citation type="submission" date="2020-08" db="EMBL/GenBank/DDBJ databases">
        <title>Genomic Encyclopedia of Type Strains, Phase IV (KMG-IV): sequencing the most valuable type-strain genomes for metagenomic binning, comparative biology and taxonomic classification.</title>
        <authorList>
            <person name="Goeker M."/>
        </authorList>
    </citation>
    <scope>NUCLEOTIDE SEQUENCE [LARGE SCALE GENOMIC DNA]</scope>
    <source>
        <strain evidence="8 9">DSM 23240</strain>
    </source>
</reference>
<keyword evidence="4" id="KW-0574">Periplasm</keyword>
<comment type="caution">
    <text evidence="8">The sequence shown here is derived from an EMBL/GenBank/DDBJ whole genome shotgun (WGS) entry which is preliminary data.</text>
</comment>
<dbReference type="RefSeq" id="WP_168057237.1">
    <property type="nucleotide sequence ID" value="NZ_JAAOZT010000017.1"/>
</dbReference>
<feature type="signal peptide" evidence="6">
    <location>
        <begin position="1"/>
        <end position="24"/>
    </location>
</feature>
<evidence type="ECO:0000256" key="2">
    <source>
        <dbReference type="ARBA" id="ARBA00022729"/>
    </source>
</evidence>
<dbReference type="EMBL" id="JACHHQ010000008">
    <property type="protein sequence ID" value="MBB5201743.1"/>
    <property type="molecule type" value="Genomic_DNA"/>
</dbReference>
<dbReference type="Pfam" id="PF04972">
    <property type="entry name" value="BON"/>
    <property type="match status" value="1"/>
</dbReference>
<dbReference type="AlphaFoldDB" id="A0A840RVX1"/>
<dbReference type="InterPro" id="IPR014004">
    <property type="entry name" value="Transpt-assoc_nodulatn_dom_bac"/>
</dbReference>
<evidence type="ECO:0000256" key="3">
    <source>
        <dbReference type="ARBA" id="ARBA00022737"/>
    </source>
</evidence>
<evidence type="ECO:0000313" key="8">
    <source>
        <dbReference type="EMBL" id="MBB5201743.1"/>
    </source>
</evidence>
<dbReference type="Gene3D" id="3.30.1340.30">
    <property type="match status" value="1"/>
</dbReference>
<comment type="subcellular location">
    <subcellularLocation>
        <location evidence="1">Periplasm</location>
    </subcellularLocation>
</comment>
<dbReference type="PANTHER" id="PTHR34606">
    <property type="entry name" value="BON DOMAIN-CONTAINING PROTEIN"/>
    <property type="match status" value="1"/>
</dbReference>
<dbReference type="FunFam" id="3.30.1340.30:FF:000001">
    <property type="entry name" value="Molecular chaperone OsmY"/>
    <property type="match status" value="1"/>
</dbReference>
<keyword evidence="9" id="KW-1185">Reference proteome</keyword>
<evidence type="ECO:0000259" key="7">
    <source>
        <dbReference type="PROSITE" id="PS50914"/>
    </source>
</evidence>
<evidence type="ECO:0000256" key="5">
    <source>
        <dbReference type="ARBA" id="ARBA00070588"/>
    </source>
</evidence>
<dbReference type="PROSITE" id="PS51257">
    <property type="entry name" value="PROKAR_LIPOPROTEIN"/>
    <property type="match status" value="1"/>
</dbReference>
<accession>A0A840RVX1</accession>